<accession>A0A6G9IFU2</accession>
<dbReference type="GO" id="GO:0016491">
    <property type="term" value="F:oxidoreductase activity"/>
    <property type="evidence" value="ECO:0007669"/>
    <property type="project" value="InterPro"/>
</dbReference>
<organism evidence="5 6">
    <name type="scientific">Zophobihabitans entericus</name>
    <dbReference type="NCBI Taxonomy" id="1635327"/>
    <lineage>
        <taxon>Bacteria</taxon>
        <taxon>Pseudomonadati</taxon>
        <taxon>Pseudomonadota</taxon>
        <taxon>Gammaproteobacteria</taxon>
        <taxon>Orbales</taxon>
        <taxon>Orbaceae</taxon>
        <taxon>Zophobihabitans</taxon>
    </lineage>
</organism>
<evidence type="ECO:0000259" key="4">
    <source>
        <dbReference type="Pfam" id="PF00248"/>
    </source>
</evidence>
<dbReference type="EMBL" id="CP050253">
    <property type="protein sequence ID" value="QIQ22480.1"/>
    <property type="molecule type" value="Genomic_DNA"/>
</dbReference>
<dbReference type="InterPro" id="IPR036812">
    <property type="entry name" value="NAD(P)_OxRdtase_dom_sf"/>
</dbReference>
<dbReference type="InterPro" id="IPR020471">
    <property type="entry name" value="AKR"/>
</dbReference>
<dbReference type="AlphaFoldDB" id="A0A6G9IFU2"/>
<dbReference type="InterPro" id="IPR023210">
    <property type="entry name" value="NADP_OxRdtase_dom"/>
</dbReference>
<dbReference type="PANTHER" id="PTHR43638">
    <property type="entry name" value="OXIDOREDUCTASE, ALDO/KETO REDUCTASE FAMILY PROTEIN"/>
    <property type="match status" value="1"/>
</dbReference>
<gene>
    <name evidence="5" type="ORF">IPMB12_10040</name>
</gene>
<evidence type="ECO:0000313" key="5">
    <source>
        <dbReference type="EMBL" id="QIQ22480.1"/>
    </source>
</evidence>
<feature type="binding site" evidence="2">
    <location>
        <position position="111"/>
    </location>
    <ligand>
        <name>substrate</name>
    </ligand>
</feature>
<dbReference type="PRINTS" id="PR00069">
    <property type="entry name" value="ALDKETRDTASE"/>
</dbReference>
<feature type="domain" description="NADP-dependent oxidoreductase" evidence="4">
    <location>
        <begin position="15"/>
        <end position="264"/>
    </location>
</feature>
<dbReference type="CDD" id="cd19138">
    <property type="entry name" value="AKR_YeaE"/>
    <property type="match status" value="1"/>
</dbReference>
<name>A0A6G9IFU2_9GAMM</name>
<dbReference type="Pfam" id="PF00248">
    <property type="entry name" value="Aldo_ket_red"/>
    <property type="match status" value="1"/>
</dbReference>
<dbReference type="Proteomes" id="UP000501168">
    <property type="component" value="Chromosome"/>
</dbReference>
<sequence length="277" mass="30863">MRQVTLPSGDLVPALGQGTWFMGENAHKQKQEITALQLGIDNGLTLIDTAEMYADGGAEKVVGLAIENRRDKVFLVSKVLPYHASLNGTIKACEASLRRMKTDYVDLYLLHWPGSIPLAETVNAMETLIKQGKIKHWGVSNFDVDDLLELENYVASKQLITNQVLYNLSRRGIEYDLLPWSEQYHLPTMAYSPIEQGRILKHPVLATLAQEHSVTPAQIALAWVLRRKDIIAIPKASSSEHVMDNINALKVVLSADDLATLDKAFPAPKRKQALEML</sequence>
<dbReference type="KEGG" id="orb:IPMB12_10040"/>
<protein>
    <submittedName>
        <fullName evidence="5">Aldo/keto reductase</fullName>
    </submittedName>
</protein>
<keyword evidence="6" id="KW-1185">Reference proteome</keyword>
<dbReference type="FunCoup" id="A0A6G9IFU2">
    <property type="interactions" value="21"/>
</dbReference>
<evidence type="ECO:0000256" key="2">
    <source>
        <dbReference type="PIRSR" id="PIRSR000097-2"/>
    </source>
</evidence>
<dbReference type="InParanoid" id="A0A6G9IFU2"/>
<dbReference type="SUPFAM" id="SSF51430">
    <property type="entry name" value="NAD(P)-linked oxidoreductase"/>
    <property type="match status" value="1"/>
</dbReference>
<evidence type="ECO:0000256" key="1">
    <source>
        <dbReference type="PIRSR" id="PIRSR000097-1"/>
    </source>
</evidence>
<reference evidence="5 6" key="1">
    <citation type="submission" date="2020-03" db="EMBL/GenBank/DDBJ databases">
        <title>Complete genome sequence of Orbus sp. IPMB12 (BCRC 80908).</title>
        <authorList>
            <person name="Lo W.-S."/>
            <person name="Chang T.-H."/>
            <person name="Kuo C.-H."/>
        </authorList>
    </citation>
    <scope>NUCLEOTIDE SEQUENCE [LARGE SCALE GENOMIC DNA]</scope>
    <source>
        <strain evidence="5 6">IPMB12</strain>
    </source>
</reference>
<feature type="active site" description="Proton donor" evidence="1">
    <location>
        <position position="53"/>
    </location>
</feature>
<dbReference type="PIRSF" id="PIRSF000097">
    <property type="entry name" value="AKR"/>
    <property type="match status" value="1"/>
</dbReference>
<dbReference type="PANTHER" id="PTHR43638:SF3">
    <property type="entry name" value="ALDEHYDE REDUCTASE"/>
    <property type="match status" value="1"/>
</dbReference>
<evidence type="ECO:0000256" key="3">
    <source>
        <dbReference type="PIRSR" id="PIRSR000097-3"/>
    </source>
</evidence>
<feature type="site" description="Lowers pKa of active site Tyr" evidence="3">
    <location>
        <position position="78"/>
    </location>
</feature>
<evidence type="ECO:0000313" key="6">
    <source>
        <dbReference type="Proteomes" id="UP000501168"/>
    </source>
</evidence>
<proteinExistence type="predicted"/>
<dbReference type="Gene3D" id="3.20.20.100">
    <property type="entry name" value="NADP-dependent oxidoreductase domain"/>
    <property type="match status" value="1"/>
</dbReference>